<evidence type="ECO:0000313" key="4">
    <source>
        <dbReference type="EMBL" id="GFN87524.1"/>
    </source>
</evidence>
<dbReference type="Pfam" id="PF00023">
    <property type="entry name" value="Ank"/>
    <property type="match status" value="1"/>
</dbReference>
<dbReference type="GO" id="GO:0085020">
    <property type="term" value="P:protein K6-linked ubiquitination"/>
    <property type="evidence" value="ECO:0007669"/>
    <property type="project" value="TreeGrafter"/>
</dbReference>
<dbReference type="GO" id="GO:0070531">
    <property type="term" value="C:BRCA1-A complex"/>
    <property type="evidence" value="ECO:0007669"/>
    <property type="project" value="TreeGrafter"/>
</dbReference>
<proteinExistence type="predicted"/>
<dbReference type="GO" id="GO:0004842">
    <property type="term" value="F:ubiquitin-protein transferase activity"/>
    <property type="evidence" value="ECO:0007669"/>
    <property type="project" value="TreeGrafter"/>
</dbReference>
<name>A0AAV3YXA9_9GAST</name>
<dbReference type="InterPro" id="IPR002110">
    <property type="entry name" value="Ankyrin_rpt"/>
</dbReference>
<feature type="repeat" description="ANK" evidence="3">
    <location>
        <begin position="232"/>
        <end position="264"/>
    </location>
</feature>
<dbReference type="GO" id="GO:0031436">
    <property type="term" value="C:BRCA1-BARD1 complex"/>
    <property type="evidence" value="ECO:0007669"/>
    <property type="project" value="TreeGrafter"/>
</dbReference>
<dbReference type="Gene3D" id="1.25.40.20">
    <property type="entry name" value="Ankyrin repeat-containing domain"/>
    <property type="match status" value="2"/>
</dbReference>
<dbReference type="SUPFAM" id="SSF48403">
    <property type="entry name" value="Ankyrin repeat"/>
    <property type="match status" value="1"/>
</dbReference>
<evidence type="ECO:0000313" key="5">
    <source>
        <dbReference type="Proteomes" id="UP000735302"/>
    </source>
</evidence>
<feature type="repeat" description="ANK" evidence="3">
    <location>
        <begin position="163"/>
        <end position="195"/>
    </location>
</feature>
<gene>
    <name evidence="4" type="ORF">PoB_001403000</name>
</gene>
<dbReference type="SMART" id="SM00248">
    <property type="entry name" value="ANK"/>
    <property type="match status" value="2"/>
</dbReference>
<dbReference type="PANTHER" id="PTHR24171:SF8">
    <property type="entry name" value="BRCA1-ASSOCIATED RING DOMAIN PROTEIN 1"/>
    <property type="match status" value="1"/>
</dbReference>
<dbReference type="EMBL" id="BLXT01001714">
    <property type="protein sequence ID" value="GFN87524.1"/>
    <property type="molecule type" value="Genomic_DNA"/>
</dbReference>
<organism evidence="4 5">
    <name type="scientific">Plakobranchus ocellatus</name>
    <dbReference type="NCBI Taxonomy" id="259542"/>
    <lineage>
        <taxon>Eukaryota</taxon>
        <taxon>Metazoa</taxon>
        <taxon>Spiralia</taxon>
        <taxon>Lophotrochozoa</taxon>
        <taxon>Mollusca</taxon>
        <taxon>Gastropoda</taxon>
        <taxon>Heterobranchia</taxon>
        <taxon>Euthyneura</taxon>
        <taxon>Panpulmonata</taxon>
        <taxon>Sacoglossa</taxon>
        <taxon>Placobranchoidea</taxon>
        <taxon>Plakobranchidae</taxon>
        <taxon>Plakobranchus</taxon>
    </lineage>
</organism>
<dbReference type="InterPro" id="IPR036770">
    <property type="entry name" value="Ankyrin_rpt-contain_sf"/>
</dbReference>
<keyword evidence="2 3" id="KW-0040">ANK repeat</keyword>
<comment type="caution">
    <text evidence="4">The sequence shown here is derived from an EMBL/GenBank/DDBJ whole genome shotgun (WGS) entry which is preliminary data.</text>
</comment>
<keyword evidence="1" id="KW-0677">Repeat</keyword>
<dbReference type="PROSITE" id="PS50088">
    <property type="entry name" value="ANK_REPEAT"/>
    <property type="match status" value="2"/>
</dbReference>
<sequence length="280" mass="31685">MAFKVLQQLTQVVRTNVITLPWPRLHFLEYHHPYLKNIRKQYNFLNWEKNNAWISKFKCRSRSWLILSRFKTALTLPRLGLPAPASILTGIGILGANALCSSNIIFSNVRVAIGIDVQGSQDPSLCSSIVSIETFLTACRLGVVSEVSRLIQLGMKVDSRHELGWSALHVAAVNKRSEVVKILLEAGADPNVLDQFSTVTLKSREKQLNALHVLLTREEEFSDRLSNRANFQNCTPLHYAVLVNDMECVKLLLEADSESTPHSMRFNTKYHCITVMVEIR</sequence>
<dbReference type="PROSITE" id="PS50297">
    <property type="entry name" value="ANK_REP_REGION"/>
    <property type="match status" value="2"/>
</dbReference>
<evidence type="ECO:0000256" key="1">
    <source>
        <dbReference type="ARBA" id="ARBA00022737"/>
    </source>
</evidence>
<evidence type="ECO:0000256" key="3">
    <source>
        <dbReference type="PROSITE-ProRule" id="PRU00023"/>
    </source>
</evidence>
<dbReference type="AlphaFoldDB" id="A0AAV3YXA9"/>
<keyword evidence="5" id="KW-1185">Reference proteome</keyword>
<dbReference type="Proteomes" id="UP000735302">
    <property type="component" value="Unassembled WGS sequence"/>
</dbReference>
<protein>
    <submittedName>
        <fullName evidence="4">Caseinolytic peptidase b protein homolog</fullName>
    </submittedName>
</protein>
<dbReference type="Pfam" id="PF12796">
    <property type="entry name" value="Ank_2"/>
    <property type="match status" value="1"/>
</dbReference>
<evidence type="ECO:0000256" key="2">
    <source>
        <dbReference type="ARBA" id="ARBA00023043"/>
    </source>
</evidence>
<reference evidence="4 5" key="1">
    <citation type="journal article" date="2021" name="Elife">
        <title>Chloroplast acquisition without the gene transfer in kleptoplastic sea slugs, Plakobranchus ocellatus.</title>
        <authorList>
            <person name="Maeda T."/>
            <person name="Takahashi S."/>
            <person name="Yoshida T."/>
            <person name="Shimamura S."/>
            <person name="Takaki Y."/>
            <person name="Nagai Y."/>
            <person name="Toyoda A."/>
            <person name="Suzuki Y."/>
            <person name="Arimoto A."/>
            <person name="Ishii H."/>
            <person name="Satoh N."/>
            <person name="Nishiyama T."/>
            <person name="Hasebe M."/>
            <person name="Maruyama T."/>
            <person name="Minagawa J."/>
            <person name="Obokata J."/>
            <person name="Shigenobu S."/>
        </authorList>
    </citation>
    <scope>NUCLEOTIDE SEQUENCE [LARGE SCALE GENOMIC DNA]</scope>
</reference>
<accession>A0AAV3YXA9</accession>
<dbReference type="PANTHER" id="PTHR24171">
    <property type="entry name" value="ANKYRIN REPEAT DOMAIN-CONTAINING PROTEIN 39-RELATED"/>
    <property type="match status" value="1"/>
</dbReference>